<evidence type="ECO:0000259" key="1">
    <source>
        <dbReference type="Pfam" id="PF20815"/>
    </source>
</evidence>
<dbReference type="Pfam" id="PF20815">
    <property type="entry name" value="GIY_YIG_2"/>
    <property type="match status" value="1"/>
</dbReference>
<accession>A0A7W2M452</accession>
<reference evidence="2 3" key="1">
    <citation type="submission" date="2020-07" db="EMBL/GenBank/DDBJ databases">
        <title>Bacterium isolated from marine sediment.</title>
        <authorList>
            <person name="Shang D."/>
        </authorList>
    </citation>
    <scope>NUCLEOTIDE SEQUENCE [LARGE SCALE GENOMIC DNA]</scope>
    <source>
        <strain evidence="2 3">F6074</strain>
    </source>
</reference>
<gene>
    <name evidence="2" type="ORF">H3Z82_06595</name>
</gene>
<dbReference type="AlphaFoldDB" id="A0A7W2M452"/>
<proteinExistence type="predicted"/>
<sequence>MTLHEAIQQALLKAGKSLTVSEIAEILNANSWYSKKDGSDIKGSQVSARVKTHSHLFSRTNNLIGLKSTEGIVAKKSTPKQKQVSVKKIGLDPKLMMKVLINEKNFKSITECEQNVPDAPGLYAVRIKDIKALDIVFLNVLTERNHTIMYIGHASKSLRTQFYEQELRAKGHGTFFRTIGAVLGYVPEPGSLIGKSNQNNYKFSPEHEEEIIQWIEEHLIFNWIATDTDLKDLEAKLIKEHLPLLNLSGNPGVINNVRMLRNKCKNIARGNV</sequence>
<evidence type="ECO:0000313" key="2">
    <source>
        <dbReference type="EMBL" id="MBA6152390.1"/>
    </source>
</evidence>
<keyword evidence="3" id="KW-1185">Reference proteome</keyword>
<evidence type="ECO:0000313" key="3">
    <source>
        <dbReference type="Proteomes" id="UP000541857"/>
    </source>
</evidence>
<name>A0A7W2M452_9FLAO</name>
<dbReference type="Proteomes" id="UP000541857">
    <property type="component" value="Unassembled WGS sequence"/>
</dbReference>
<dbReference type="InterPro" id="IPR049311">
    <property type="entry name" value="GIY_YIG_cat"/>
</dbReference>
<dbReference type="RefSeq" id="WP_182203920.1">
    <property type="nucleotide sequence ID" value="NZ_JACGLT010000004.1"/>
</dbReference>
<protein>
    <recommendedName>
        <fullName evidence="1">GIY-YIG catalytic domain-containing protein</fullName>
    </recommendedName>
</protein>
<feature type="domain" description="GIY-YIG catalytic" evidence="1">
    <location>
        <begin position="121"/>
        <end position="256"/>
    </location>
</feature>
<organism evidence="2 3">
    <name type="scientific">Gelidibacter maritimus</name>
    <dbReference type="NCBI Taxonomy" id="2761487"/>
    <lineage>
        <taxon>Bacteria</taxon>
        <taxon>Pseudomonadati</taxon>
        <taxon>Bacteroidota</taxon>
        <taxon>Flavobacteriia</taxon>
        <taxon>Flavobacteriales</taxon>
        <taxon>Flavobacteriaceae</taxon>
        <taxon>Gelidibacter</taxon>
    </lineage>
</organism>
<comment type="caution">
    <text evidence="2">The sequence shown here is derived from an EMBL/GenBank/DDBJ whole genome shotgun (WGS) entry which is preliminary data.</text>
</comment>
<dbReference type="EMBL" id="JACGLT010000004">
    <property type="protein sequence ID" value="MBA6152390.1"/>
    <property type="molecule type" value="Genomic_DNA"/>
</dbReference>